<name>A0AA86TZH3_9EUKA</name>
<gene>
    <name evidence="1" type="ORF">HINF_LOCUS13728</name>
    <name evidence="2" type="ORF">HINF_LOCUS74149</name>
</gene>
<evidence type="ECO:0000313" key="3">
    <source>
        <dbReference type="Proteomes" id="UP001642409"/>
    </source>
</evidence>
<evidence type="ECO:0000313" key="1">
    <source>
        <dbReference type="EMBL" id="CAI9926083.1"/>
    </source>
</evidence>
<protein>
    <submittedName>
        <fullName evidence="2">Hypothetical_protein</fullName>
    </submittedName>
</protein>
<reference evidence="2 3" key="2">
    <citation type="submission" date="2024-07" db="EMBL/GenBank/DDBJ databases">
        <authorList>
            <person name="Akdeniz Z."/>
        </authorList>
    </citation>
    <scope>NUCLEOTIDE SEQUENCE [LARGE SCALE GENOMIC DNA]</scope>
</reference>
<dbReference type="EMBL" id="CATOUU010000358">
    <property type="protein sequence ID" value="CAI9926083.1"/>
    <property type="molecule type" value="Genomic_DNA"/>
</dbReference>
<reference evidence="1" key="1">
    <citation type="submission" date="2023-06" db="EMBL/GenBank/DDBJ databases">
        <authorList>
            <person name="Kurt Z."/>
        </authorList>
    </citation>
    <scope>NUCLEOTIDE SEQUENCE</scope>
</reference>
<sequence>MHFRTRLHPVAHRRFPQIVSNVSSAGVSNMLVEHRGILQKFFISSFGSVWYSDIDTGSLWKNVMWIGSWFSDWPIWEWTIILYRWNCVGWKDENTFQNITLEIQIKSNQFEWFYFVVNRLQVIQLEKFNGRIQIIYHHLLDVFVVNRTLITLVQNLE</sequence>
<dbReference type="EMBL" id="CAXDID020000623">
    <property type="protein sequence ID" value="CAL6106986.1"/>
    <property type="molecule type" value="Genomic_DNA"/>
</dbReference>
<organism evidence="1">
    <name type="scientific">Hexamita inflata</name>
    <dbReference type="NCBI Taxonomy" id="28002"/>
    <lineage>
        <taxon>Eukaryota</taxon>
        <taxon>Metamonada</taxon>
        <taxon>Diplomonadida</taxon>
        <taxon>Hexamitidae</taxon>
        <taxon>Hexamitinae</taxon>
        <taxon>Hexamita</taxon>
    </lineage>
</organism>
<dbReference type="Proteomes" id="UP001642409">
    <property type="component" value="Unassembled WGS sequence"/>
</dbReference>
<proteinExistence type="predicted"/>
<keyword evidence="3" id="KW-1185">Reference proteome</keyword>
<accession>A0AA86TZH3</accession>
<evidence type="ECO:0000313" key="2">
    <source>
        <dbReference type="EMBL" id="CAL6106986.1"/>
    </source>
</evidence>
<dbReference type="AlphaFoldDB" id="A0AA86TZH3"/>
<comment type="caution">
    <text evidence="1">The sequence shown here is derived from an EMBL/GenBank/DDBJ whole genome shotgun (WGS) entry which is preliminary data.</text>
</comment>